<evidence type="ECO:0000313" key="2">
    <source>
        <dbReference type="Proteomes" id="UP000216024"/>
    </source>
</evidence>
<keyword evidence="2" id="KW-1185">Reference proteome</keyword>
<dbReference type="Gene3D" id="2.160.10.10">
    <property type="entry name" value="Hexapeptide repeat proteins"/>
    <property type="match status" value="1"/>
</dbReference>
<dbReference type="InterPro" id="IPR050484">
    <property type="entry name" value="Transf_Hexapept/Carb_Anhydrase"/>
</dbReference>
<name>A0A267MPS7_9FIRM</name>
<accession>A0A267MPS7</accession>
<dbReference type="Proteomes" id="UP000216024">
    <property type="component" value="Unassembled WGS sequence"/>
</dbReference>
<proteinExistence type="predicted"/>
<dbReference type="CDD" id="cd04645">
    <property type="entry name" value="LbH_gamma_CA_like"/>
    <property type="match status" value="1"/>
</dbReference>
<dbReference type="PANTHER" id="PTHR13061">
    <property type="entry name" value="DYNACTIN SUBUNIT P25"/>
    <property type="match status" value="1"/>
</dbReference>
<dbReference type="PANTHER" id="PTHR13061:SF29">
    <property type="entry name" value="GAMMA CARBONIC ANHYDRASE-LIKE 1, MITOCHONDRIAL-RELATED"/>
    <property type="match status" value="1"/>
</dbReference>
<organism evidence="1 2">
    <name type="scientific">Anaeromicrobium sediminis</name>
    <dbReference type="NCBI Taxonomy" id="1478221"/>
    <lineage>
        <taxon>Bacteria</taxon>
        <taxon>Bacillati</taxon>
        <taxon>Bacillota</taxon>
        <taxon>Clostridia</taxon>
        <taxon>Peptostreptococcales</taxon>
        <taxon>Thermotaleaceae</taxon>
        <taxon>Anaeromicrobium</taxon>
    </lineage>
</organism>
<reference evidence="1 2" key="1">
    <citation type="submission" date="2017-06" db="EMBL/GenBank/DDBJ databases">
        <title>Draft genome sequence of anaerobic fermentative bacterium Anaeromicrobium sediminis DY2726D isolated from West Pacific Ocean sediments.</title>
        <authorList>
            <person name="Zeng X."/>
        </authorList>
    </citation>
    <scope>NUCLEOTIDE SEQUENCE [LARGE SCALE GENOMIC DNA]</scope>
    <source>
        <strain evidence="1 2">DY2726D</strain>
    </source>
</reference>
<dbReference type="Pfam" id="PF00132">
    <property type="entry name" value="Hexapep"/>
    <property type="match status" value="2"/>
</dbReference>
<protein>
    <submittedName>
        <fullName evidence="1">Gamma carbonic anhydrase family protein</fullName>
    </submittedName>
</protein>
<gene>
    <name evidence="1" type="ORF">CCE28_00245</name>
</gene>
<sequence length="170" mass="18344">MIIPYEGHEPNIHESCYVSSNATIIGKVILGKNVNIWYGTVIRADDNYVTIGENTNIQDNSTIHISSEYETRIGKDVTVGHGAIVHACTVGNNVLVGMGAIILNGAKIGDNVIVGAGTLIPPGKEIPSNTLVMGSPAKVVRELTQEDIERIRKSAQDYINLANRHKKADK</sequence>
<evidence type="ECO:0000313" key="1">
    <source>
        <dbReference type="EMBL" id="PAB60898.1"/>
    </source>
</evidence>
<dbReference type="InterPro" id="IPR011004">
    <property type="entry name" value="Trimer_LpxA-like_sf"/>
</dbReference>
<dbReference type="EMBL" id="NIBG01000001">
    <property type="protein sequence ID" value="PAB60898.1"/>
    <property type="molecule type" value="Genomic_DNA"/>
</dbReference>
<dbReference type="SUPFAM" id="SSF51161">
    <property type="entry name" value="Trimeric LpxA-like enzymes"/>
    <property type="match status" value="1"/>
</dbReference>
<dbReference type="OrthoDB" id="9803036at2"/>
<comment type="caution">
    <text evidence="1">The sequence shown here is derived from an EMBL/GenBank/DDBJ whole genome shotgun (WGS) entry which is preliminary data.</text>
</comment>
<dbReference type="AlphaFoldDB" id="A0A267MPS7"/>
<dbReference type="InterPro" id="IPR047324">
    <property type="entry name" value="LbH_gamma_CA-like"/>
</dbReference>
<dbReference type="InterPro" id="IPR001451">
    <property type="entry name" value="Hexapep"/>
</dbReference>
<dbReference type="RefSeq" id="WP_095129786.1">
    <property type="nucleotide sequence ID" value="NZ_NIBG01000001.1"/>
</dbReference>